<evidence type="ECO:0000259" key="8">
    <source>
        <dbReference type="Pfam" id="PF00892"/>
    </source>
</evidence>
<evidence type="ECO:0000256" key="3">
    <source>
        <dbReference type="ARBA" id="ARBA00022475"/>
    </source>
</evidence>
<feature type="transmembrane region" description="Helical" evidence="7">
    <location>
        <begin position="239"/>
        <end position="259"/>
    </location>
</feature>
<dbReference type="PANTHER" id="PTHR42920">
    <property type="entry name" value="OS03G0707200 PROTEIN-RELATED"/>
    <property type="match status" value="1"/>
</dbReference>
<protein>
    <submittedName>
        <fullName evidence="9">DMT family transporter</fullName>
    </submittedName>
</protein>
<dbReference type="Proteomes" id="UP001174209">
    <property type="component" value="Unassembled WGS sequence"/>
</dbReference>
<evidence type="ECO:0000256" key="2">
    <source>
        <dbReference type="ARBA" id="ARBA00007362"/>
    </source>
</evidence>
<feature type="transmembrane region" description="Helical" evidence="7">
    <location>
        <begin position="91"/>
        <end position="112"/>
    </location>
</feature>
<dbReference type="InterPro" id="IPR037185">
    <property type="entry name" value="EmrE-like"/>
</dbReference>
<comment type="subcellular location">
    <subcellularLocation>
        <location evidence="1">Cell membrane</location>
        <topology evidence="1">Multi-pass membrane protein</topology>
    </subcellularLocation>
</comment>
<feature type="transmembrane region" description="Helical" evidence="7">
    <location>
        <begin position="201"/>
        <end position="219"/>
    </location>
</feature>
<dbReference type="PANTHER" id="PTHR42920:SF5">
    <property type="entry name" value="EAMA DOMAIN-CONTAINING PROTEIN"/>
    <property type="match status" value="1"/>
</dbReference>
<sequence>MPSPSSVVPPPPHPPIRGRAPIVSFLAARRVDVLLLLVAIVWGSSYLAAKFLTDTVDVPVILSLRFLITTGALVVISLLWKRRRISLREGVVGVVLGSTQAAVLILETWGIAGTSATNAGLIISLVIVFTPVTESIAFRVKLPRMLFVAGVIAVVGVCLLVSGDGFVAPTLGDALMLAAAIVRSIHVTAVSALTRGRGFGALNLTLVQSALCATAYTAAGHSRVLAAVRTFSAGEWAGVVYLGLACSVFAFLVQTWAIQQTSASRASLLMGTEPIWAVLIGLTIGQETLALPGVLGAALIVTGTYLGLRAETHHRNLLPPHSG</sequence>
<feature type="transmembrane region" description="Helical" evidence="7">
    <location>
        <begin position="33"/>
        <end position="52"/>
    </location>
</feature>
<keyword evidence="6 7" id="KW-0472">Membrane</keyword>
<evidence type="ECO:0000313" key="9">
    <source>
        <dbReference type="EMBL" id="MDN4611691.1"/>
    </source>
</evidence>
<dbReference type="EMBL" id="JAROCG010000001">
    <property type="protein sequence ID" value="MDN4611691.1"/>
    <property type="molecule type" value="Genomic_DNA"/>
</dbReference>
<gene>
    <name evidence="9" type="ORF">P5G52_12540</name>
</gene>
<evidence type="ECO:0000256" key="1">
    <source>
        <dbReference type="ARBA" id="ARBA00004651"/>
    </source>
</evidence>
<feature type="transmembrane region" description="Helical" evidence="7">
    <location>
        <begin position="145"/>
        <end position="168"/>
    </location>
</feature>
<accession>A0ABT8K2N9</accession>
<dbReference type="RefSeq" id="WP_301227831.1">
    <property type="nucleotide sequence ID" value="NZ_JAROCG010000001.1"/>
</dbReference>
<feature type="transmembrane region" description="Helical" evidence="7">
    <location>
        <begin position="290"/>
        <end position="308"/>
    </location>
</feature>
<evidence type="ECO:0000256" key="4">
    <source>
        <dbReference type="ARBA" id="ARBA00022692"/>
    </source>
</evidence>
<evidence type="ECO:0000256" key="7">
    <source>
        <dbReference type="SAM" id="Phobius"/>
    </source>
</evidence>
<feature type="transmembrane region" description="Helical" evidence="7">
    <location>
        <begin position="118"/>
        <end position="138"/>
    </location>
</feature>
<feature type="transmembrane region" description="Helical" evidence="7">
    <location>
        <begin position="266"/>
        <end position="284"/>
    </location>
</feature>
<evidence type="ECO:0000256" key="5">
    <source>
        <dbReference type="ARBA" id="ARBA00022989"/>
    </source>
</evidence>
<dbReference type="Pfam" id="PF00892">
    <property type="entry name" value="EamA"/>
    <property type="match status" value="2"/>
</dbReference>
<keyword evidence="5 7" id="KW-1133">Transmembrane helix</keyword>
<feature type="domain" description="EamA" evidence="8">
    <location>
        <begin position="32"/>
        <end position="161"/>
    </location>
</feature>
<keyword evidence="10" id="KW-1185">Reference proteome</keyword>
<organism evidence="9 10">
    <name type="scientific">Arthrobacter burdickii</name>
    <dbReference type="NCBI Taxonomy" id="3035920"/>
    <lineage>
        <taxon>Bacteria</taxon>
        <taxon>Bacillati</taxon>
        <taxon>Actinomycetota</taxon>
        <taxon>Actinomycetes</taxon>
        <taxon>Micrococcales</taxon>
        <taxon>Micrococcaceae</taxon>
        <taxon>Arthrobacter</taxon>
    </lineage>
</organism>
<comment type="similarity">
    <text evidence="2">Belongs to the EamA transporter family.</text>
</comment>
<dbReference type="InterPro" id="IPR000620">
    <property type="entry name" value="EamA_dom"/>
</dbReference>
<feature type="transmembrane region" description="Helical" evidence="7">
    <location>
        <begin position="174"/>
        <end position="194"/>
    </location>
</feature>
<dbReference type="SUPFAM" id="SSF103481">
    <property type="entry name" value="Multidrug resistance efflux transporter EmrE"/>
    <property type="match status" value="2"/>
</dbReference>
<keyword evidence="3" id="KW-1003">Cell membrane</keyword>
<proteinExistence type="inferred from homology"/>
<evidence type="ECO:0000256" key="6">
    <source>
        <dbReference type="ARBA" id="ARBA00023136"/>
    </source>
</evidence>
<comment type="caution">
    <text evidence="9">The sequence shown here is derived from an EMBL/GenBank/DDBJ whole genome shotgun (WGS) entry which is preliminary data.</text>
</comment>
<dbReference type="InterPro" id="IPR051258">
    <property type="entry name" value="Diverse_Substrate_Transporter"/>
</dbReference>
<name>A0ABT8K2N9_9MICC</name>
<keyword evidence="4 7" id="KW-0812">Transmembrane</keyword>
<feature type="domain" description="EamA" evidence="8">
    <location>
        <begin position="171"/>
        <end position="306"/>
    </location>
</feature>
<reference evidence="9" key="1">
    <citation type="submission" date="2023-06" db="EMBL/GenBank/DDBJ databases">
        <title>MT1 and MT2 Draft Genomes of Novel Species.</title>
        <authorList>
            <person name="Venkateswaran K."/>
        </authorList>
    </citation>
    <scope>NUCLEOTIDE SEQUENCE</scope>
    <source>
        <strain evidence="9">IIF3SC-B10</strain>
    </source>
</reference>
<feature type="transmembrane region" description="Helical" evidence="7">
    <location>
        <begin position="58"/>
        <end position="79"/>
    </location>
</feature>
<evidence type="ECO:0000313" key="10">
    <source>
        <dbReference type="Proteomes" id="UP001174209"/>
    </source>
</evidence>